<dbReference type="OrthoDB" id="305498at2"/>
<keyword evidence="2" id="KW-1185">Reference proteome</keyword>
<dbReference type="AlphaFoldDB" id="I3C2Q9"/>
<evidence type="ECO:0000313" key="1">
    <source>
        <dbReference type="EMBL" id="EIJ37902.1"/>
    </source>
</evidence>
<name>I3C2Q9_9FLAO</name>
<dbReference type="RefSeq" id="WP_008610971.1">
    <property type="nucleotide sequence ID" value="NZ_JH651379.1"/>
</dbReference>
<proteinExistence type="predicted"/>
<sequence length="224" mass="26348">MNPWDKIFKENFELALSQAEDQYSEVASDLNLRARANCNLLLNNYQSALNDYSDLFTRNSDTNQLGDVLCLKIGLCYYALKDYELAKKYFAYPLTNKTKVIYTSGIFRPPSFLLLISKIFKDSKLEKITMKELNKSHLTVPKYLTDRITESELKEELEHIENETLRNRSECVFEFYKAVKYFGNGTNSKYISHLEECERIKGKYLEFEYYFAKVELDKLKEKST</sequence>
<dbReference type="Gene3D" id="1.25.40.10">
    <property type="entry name" value="Tetratricopeptide repeat domain"/>
    <property type="match status" value="1"/>
</dbReference>
<accession>I3C2Q9</accession>
<dbReference type="InterPro" id="IPR011990">
    <property type="entry name" value="TPR-like_helical_dom_sf"/>
</dbReference>
<evidence type="ECO:0000313" key="2">
    <source>
        <dbReference type="Proteomes" id="UP000004690"/>
    </source>
</evidence>
<gene>
    <name evidence="1" type="ORF">JoomaDRAFT_0874</name>
</gene>
<reference evidence="1 2" key="1">
    <citation type="submission" date="2012-02" db="EMBL/GenBank/DDBJ databases">
        <title>Improved High-Quality Draft genome of Joostella marina DSM 19592.</title>
        <authorList>
            <consortium name="US DOE Joint Genome Institute (JGI-PGF)"/>
            <person name="Lucas S."/>
            <person name="Copeland A."/>
            <person name="Lapidus A."/>
            <person name="Bruce D."/>
            <person name="Goodwin L."/>
            <person name="Pitluck S."/>
            <person name="Peters L."/>
            <person name="Chertkov O."/>
            <person name="Ovchinnikova G."/>
            <person name="Kyrpides N."/>
            <person name="Mavromatis K."/>
            <person name="Detter J.C."/>
            <person name="Han C."/>
            <person name="Land M."/>
            <person name="Hauser L."/>
            <person name="Markowitz V."/>
            <person name="Cheng J.-F."/>
            <person name="Hugenholtz P."/>
            <person name="Woyke T."/>
            <person name="Wu D."/>
            <person name="Tindall B."/>
            <person name="Brambilla E."/>
            <person name="Klenk H.-P."/>
            <person name="Eisen J.A."/>
        </authorList>
    </citation>
    <scope>NUCLEOTIDE SEQUENCE [LARGE SCALE GENOMIC DNA]</scope>
    <source>
        <strain evidence="1 2">DSM 19592</strain>
    </source>
</reference>
<dbReference type="EMBL" id="JH651379">
    <property type="protein sequence ID" value="EIJ37902.1"/>
    <property type="molecule type" value="Genomic_DNA"/>
</dbReference>
<evidence type="ECO:0008006" key="3">
    <source>
        <dbReference type="Google" id="ProtNLM"/>
    </source>
</evidence>
<organism evidence="1 2">
    <name type="scientific">Galbibacter orientalis DSM 19592</name>
    <dbReference type="NCBI Taxonomy" id="926559"/>
    <lineage>
        <taxon>Bacteria</taxon>
        <taxon>Pseudomonadati</taxon>
        <taxon>Bacteroidota</taxon>
        <taxon>Flavobacteriia</taxon>
        <taxon>Flavobacteriales</taxon>
        <taxon>Flavobacteriaceae</taxon>
        <taxon>Galbibacter</taxon>
    </lineage>
</organism>
<dbReference type="SUPFAM" id="SSF48452">
    <property type="entry name" value="TPR-like"/>
    <property type="match status" value="1"/>
</dbReference>
<dbReference type="Proteomes" id="UP000004690">
    <property type="component" value="Unassembled WGS sequence"/>
</dbReference>
<dbReference type="HOGENOM" id="CLU_1233691_0_0_10"/>
<protein>
    <recommendedName>
        <fullName evidence="3">Tetratricopeptide repeat protein</fullName>
    </recommendedName>
</protein>